<dbReference type="EMBL" id="RCMV01000141">
    <property type="protein sequence ID" value="KAG3223562.1"/>
    <property type="molecule type" value="Genomic_DNA"/>
</dbReference>
<dbReference type="EMBL" id="RCMG01000024">
    <property type="protein sequence ID" value="KAG2867501.1"/>
    <property type="molecule type" value="Genomic_DNA"/>
</dbReference>
<dbReference type="Proteomes" id="UP000697107">
    <property type="component" value="Unassembled WGS sequence"/>
</dbReference>
<reference evidence="2" key="2">
    <citation type="submission" date="2018-10" db="EMBL/GenBank/DDBJ databases">
        <title>Effector identification in a new, highly contiguous assembly of the strawberry crown rot pathogen Phytophthora cactorum.</title>
        <authorList>
            <person name="Armitage A.D."/>
            <person name="Nellist C.F."/>
            <person name="Bates H."/>
            <person name="Vickerstaff R.J."/>
            <person name="Harrison R.J."/>
        </authorList>
    </citation>
    <scope>NUCLEOTIDE SEQUENCE</scope>
    <source>
        <strain evidence="2">15-7</strain>
        <strain evidence="3">4032</strain>
        <strain evidence="4">4040</strain>
        <strain evidence="5">P415</strain>
        <strain evidence="6">P421</strain>
    </source>
</reference>
<evidence type="ECO:0000313" key="3">
    <source>
        <dbReference type="EMBL" id="KAG2936877.1"/>
    </source>
</evidence>
<evidence type="ECO:0000313" key="6">
    <source>
        <dbReference type="EMBL" id="KAG3223562.1"/>
    </source>
</evidence>
<feature type="region of interest" description="Disordered" evidence="1">
    <location>
        <begin position="1"/>
        <end position="24"/>
    </location>
</feature>
<reference evidence="7 8" key="1">
    <citation type="submission" date="2018-01" db="EMBL/GenBank/DDBJ databases">
        <title>Draft genome of the strawberry crown rot pathogen Phytophthora cactorum.</title>
        <authorList>
            <person name="Armitage A.D."/>
            <person name="Lysoe E."/>
            <person name="Nellist C.F."/>
            <person name="Harrison R.J."/>
            <person name="Brurberg M.B."/>
        </authorList>
    </citation>
    <scope>NUCLEOTIDE SEQUENCE [LARGE SCALE GENOMIC DNA]</scope>
    <source>
        <strain evidence="7 8">10300</strain>
    </source>
</reference>
<proteinExistence type="predicted"/>
<evidence type="ECO:0000313" key="5">
    <source>
        <dbReference type="EMBL" id="KAG2993603.1"/>
    </source>
</evidence>
<dbReference type="Proteomes" id="UP000774804">
    <property type="component" value="Unassembled WGS sequence"/>
</dbReference>
<protein>
    <submittedName>
        <fullName evidence="7">Uncharacterized protein</fullName>
    </submittedName>
</protein>
<keyword evidence="8" id="KW-1185">Reference proteome</keyword>
<feature type="compositionally biased region" description="Low complexity" evidence="1">
    <location>
        <begin position="1"/>
        <end position="20"/>
    </location>
</feature>
<dbReference type="EMBL" id="RCMK01000021">
    <property type="protein sequence ID" value="KAG2953760.1"/>
    <property type="molecule type" value="Genomic_DNA"/>
</dbReference>
<evidence type="ECO:0000256" key="1">
    <source>
        <dbReference type="SAM" id="MobiDB-lite"/>
    </source>
</evidence>
<name>A0A329SWV6_9STRA</name>
<accession>A0A329SWV6</accession>
<sequence length="154" mass="16458">MDSTHSSATASAALTTATVADKTDDDVVVVTEEDAMDQELTRRQSPSLEDVQGFAAVESPGARDRYRVMLQPKTRRRETAMLVRRPFELQPQPILTAVAVAVEPATVAGEDTPGTPCTSAEGDDIDQELTRQQSEASARDDLPSLTAVDSAGVK</sequence>
<organism evidence="7 8">
    <name type="scientific">Phytophthora cactorum</name>
    <dbReference type="NCBI Taxonomy" id="29920"/>
    <lineage>
        <taxon>Eukaryota</taxon>
        <taxon>Sar</taxon>
        <taxon>Stramenopiles</taxon>
        <taxon>Oomycota</taxon>
        <taxon>Peronosporomycetes</taxon>
        <taxon>Peronosporales</taxon>
        <taxon>Peronosporaceae</taxon>
        <taxon>Phytophthora</taxon>
    </lineage>
</organism>
<evidence type="ECO:0000313" key="2">
    <source>
        <dbReference type="EMBL" id="KAG2867501.1"/>
    </source>
</evidence>
<comment type="caution">
    <text evidence="7">The sequence shown here is derived from an EMBL/GenBank/DDBJ whole genome shotgun (WGS) entry which is preliminary data.</text>
</comment>
<dbReference type="VEuPathDB" id="FungiDB:PC110_g2569"/>
<dbReference type="EMBL" id="MJFZ01000034">
    <property type="protein sequence ID" value="RAW41244.1"/>
    <property type="molecule type" value="Genomic_DNA"/>
</dbReference>
<dbReference type="Proteomes" id="UP000251314">
    <property type="component" value="Unassembled WGS sequence"/>
</dbReference>
<evidence type="ECO:0000313" key="7">
    <source>
        <dbReference type="EMBL" id="RAW41244.1"/>
    </source>
</evidence>
<feature type="region of interest" description="Disordered" evidence="1">
    <location>
        <begin position="106"/>
        <end position="154"/>
    </location>
</feature>
<dbReference type="AlphaFoldDB" id="A0A329SWV6"/>
<gene>
    <name evidence="7" type="ORF">PC110_g2569</name>
    <name evidence="2" type="ORF">PC113_g1916</name>
    <name evidence="3" type="ORF">PC115_g4509</name>
    <name evidence="4" type="ORF">PC117_g1743</name>
    <name evidence="5" type="ORF">PC118_g3914</name>
    <name evidence="6" type="ORF">PC129_g5764</name>
</gene>
<evidence type="ECO:0000313" key="8">
    <source>
        <dbReference type="Proteomes" id="UP000251314"/>
    </source>
</evidence>
<evidence type="ECO:0000313" key="4">
    <source>
        <dbReference type="EMBL" id="KAG2953760.1"/>
    </source>
</evidence>
<dbReference type="EMBL" id="RCML01000070">
    <property type="protein sequence ID" value="KAG2993603.1"/>
    <property type="molecule type" value="Genomic_DNA"/>
</dbReference>
<dbReference type="Proteomes" id="UP000736787">
    <property type="component" value="Unassembled WGS sequence"/>
</dbReference>
<dbReference type="Proteomes" id="UP000760860">
    <property type="component" value="Unassembled WGS sequence"/>
</dbReference>
<dbReference type="Proteomes" id="UP000735874">
    <property type="component" value="Unassembled WGS sequence"/>
</dbReference>
<dbReference type="EMBL" id="RCMI01000087">
    <property type="protein sequence ID" value="KAG2936877.1"/>
    <property type="molecule type" value="Genomic_DNA"/>
</dbReference>